<evidence type="ECO:0000313" key="3">
    <source>
        <dbReference type="Proteomes" id="UP000515121"/>
    </source>
</evidence>
<organism evidence="3 4">
    <name type="scientific">Durio zibethinus</name>
    <name type="common">Durian</name>
    <dbReference type="NCBI Taxonomy" id="66656"/>
    <lineage>
        <taxon>Eukaryota</taxon>
        <taxon>Viridiplantae</taxon>
        <taxon>Streptophyta</taxon>
        <taxon>Embryophyta</taxon>
        <taxon>Tracheophyta</taxon>
        <taxon>Spermatophyta</taxon>
        <taxon>Magnoliopsida</taxon>
        <taxon>eudicotyledons</taxon>
        <taxon>Gunneridae</taxon>
        <taxon>Pentapetalae</taxon>
        <taxon>rosids</taxon>
        <taxon>malvids</taxon>
        <taxon>Malvales</taxon>
        <taxon>Malvaceae</taxon>
        <taxon>Helicteroideae</taxon>
        <taxon>Durio</taxon>
    </lineage>
</organism>
<dbReference type="InterPro" id="IPR044204">
    <property type="entry name" value="IWS1/2"/>
</dbReference>
<feature type="domain" description="TFIIS N-terminal" evidence="2">
    <location>
        <begin position="79"/>
        <end position="150"/>
    </location>
</feature>
<dbReference type="InterPro" id="IPR017923">
    <property type="entry name" value="TFIIS_N"/>
</dbReference>
<evidence type="ECO:0000313" key="4">
    <source>
        <dbReference type="RefSeq" id="XP_022753629.1"/>
    </source>
</evidence>
<keyword evidence="3" id="KW-1185">Reference proteome</keyword>
<dbReference type="Gene3D" id="1.20.930.10">
    <property type="entry name" value="Conserved domain common to transcription factors TFIIS, elongin A, CRSP70"/>
    <property type="match status" value="2"/>
</dbReference>
<dbReference type="Pfam" id="PF08711">
    <property type="entry name" value="Med26"/>
    <property type="match status" value="1"/>
</dbReference>
<dbReference type="GO" id="GO:0032784">
    <property type="term" value="P:regulation of DNA-templated transcription elongation"/>
    <property type="evidence" value="ECO:0007669"/>
    <property type="project" value="InterPro"/>
</dbReference>
<dbReference type="OrthoDB" id="21124at2759"/>
<dbReference type="GO" id="GO:0009742">
    <property type="term" value="P:brassinosteroid mediated signaling pathway"/>
    <property type="evidence" value="ECO:0007669"/>
    <property type="project" value="InterPro"/>
</dbReference>
<accession>A0A6P5ZLE2</accession>
<reference evidence="4" key="1">
    <citation type="submission" date="2025-08" db="UniProtKB">
        <authorList>
            <consortium name="RefSeq"/>
        </authorList>
    </citation>
    <scope>IDENTIFICATION</scope>
    <source>
        <tissue evidence="4">Fruit stalk</tissue>
    </source>
</reference>
<dbReference type="GeneID" id="111301914"/>
<protein>
    <submittedName>
        <fullName evidence="4">Protein IWS1 homolog 1-like</fullName>
    </submittedName>
</protein>
<name>A0A6P5ZLE2_DURZI</name>
<evidence type="ECO:0000259" key="2">
    <source>
        <dbReference type="PROSITE" id="PS51319"/>
    </source>
</evidence>
<dbReference type="AlphaFoldDB" id="A0A6P5ZLE2"/>
<gene>
    <name evidence="4" type="primary">LOC111301914</name>
</gene>
<dbReference type="InterPro" id="IPR035441">
    <property type="entry name" value="TFIIS/LEDGF_dom_sf"/>
</dbReference>
<proteinExistence type="predicted"/>
<comment type="subcellular location">
    <subcellularLocation>
        <location evidence="1">Nucleus</location>
    </subcellularLocation>
</comment>
<evidence type="ECO:0000256" key="1">
    <source>
        <dbReference type="PROSITE-ProRule" id="PRU00649"/>
    </source>
</evidence>
<dbReference type="PANTHER" id="PTHR47350:SF2">
    <property type="entry name" value="PROTEIN IWS1 HOMOLOG"/>
    <property type="match status" value="1"/>
</dbReference>
<dbReference type="PANTHER" id="PTHR47350">
    <property type="entry name" value="PROTEIN IWS1 HOMOLOG 1"/>
    <property type="match status" value="1"/>
</dbReference>
<keyword evidence="1" id="KW-0539">Nucleus</keyword>
<dbReference type="RefSeq" id="XP_022753629.1">
    <property type="nucleotide sequence ID" value="XM_022897894.1"/>
</dbReference>
<dbReference type="Proteomes" id="UP000515121">
    <property type="component" value="Unplaced"/>
</dbReference>
<dbReference type="KEGG" id="dzi:111301914"/>
<sequence>MEGEKKRNRGKVSDGVDDHDREINAIFGVVKRWKKSEKSCEEIALFVEKAMAELEIVVEDDAQLNRKGQTAINKRRKLPLLLKVLRKKSLQLEFLDHGVLTLLKNRREQFKKSGIGKVFMFLSKSDEEMASNNKLAKDLVEKWSRIIFNKSTKFSDPRNIEVHDVPFMKQPVKKPTRPATIEYREFDLDFRVTKEHTSSSQPCSSSQRVKMPEAAASVYLVRPHPNYNAIVKASAKQQVQGECRQRI</sequence>
<dbReference type="GO" id="GO:0005634">
    <property type="term" value="C:nucleus"/>
    <property type="evidence" value="ECO:0007669"/>
    <property type="project" value="UniProtKB-SubCell"/>
</dbReference>
<dbReference type="PROSITE" id="PS51319">
    <property type="entry name" value="TFIIS_N"/>
    <property type="match status" value="1"/>
</dbReference>